<dbReference type="AlphaFoldDB" id="A0A1T4MMC3"/>
<dbReference type="Pfam" id="PF13416">
    <property type="entry name" value="SBP_bac_8"/>
    <property type="match status" value="1"/>
</dbReference>
<evidence type="ECO:0000256" key="2">
    <source>
        <dbReference type="ARBA" id="ARBA00022448"/>
    </source>
</evidence>
<sequence>MKIASKIAVAAFGAFAAMGLFTSCGDDGKTLYLYNWTYYTPDEVLRDFEKEFNCKVKVDSYASNEEMYAKLKAGAKGYDIVVPSQDYASIMIAQGMLQKLDPSKQTNNSKINPLLSKMATYDPNFEYASPYYLGAAGVSVNKTKVQAGTYEKNWNIFADKKFAGHATMMDDMREVIGDALTVLGYDINTTDDGELAKAKELIVNNWKPNLVKFDAEGFGKSFASGDFWLCQGYAEVVYGEVPEEKWEDTIDFFIPEEGGPSYLDSMCILKTAKHAELANEFINYIHRPEVYAKFLDAFHFPCFVIPEAAQFTTKKPMYEASQMNNCKLKLDIGENLDKYNNIWQDIRYTD</sequence>
<feature type="signal peptide" evidence="6">
    <location>
        <begin position="1"/>
        <end position="16"/>
    </location>
</feature>
<gene>
    <name evidence="7" type="ORF">SAMN02745152_00917</name>
</gene>
<evidence type="ECO:0000256" key="3">
    <source>
        <dbReference type="ARBA" id="ARBA00022729"/>
    </source>
</evidence>
<dbReference type="PIRSF" id="PIRSF019574">
    <property type="entry name" value="Periplasmic_polyamine_BP"/>
    <property type="match status" value="1"/>
</dbReference>
<dbReference type="PANTHER" id="PTHR30222:SF17">
    <property type="entry name" value="SPERMIDINE_PUTRESCINE-BINDING PERIPLASMIC PROTEIN"/>
    <property type="match status" value="1"/>
</dbReference>
<keyword evidence="8" id="KW-1185">Reference proteome</keyword>
<evidence type="ECO:0000256" key="5">
    <source>
        <dbReference type="PIRSR" id="PIRSR019574-1"/>
    </source>
</evidence>
<dbReference type="RefSeq" id="WP_078930666.1">
    <property type="nucleotide sequence ID" value="NZ_CAMCOW010000003.1"/>
</dbReference>
<feature type="binding site" evidence="5">
    <location>
        <begin position="171"/>
        <end position="174"/>
    </location>
    <ligand>
        <name>spermidine</name>
        <dbReference type="ChEBI" id="CHEBI:57834"/>
    </ligand>
</feature>
<keyword evidence="3 6" id="KW-0732">Signal</keyword>
<evidence type="ECO:0000313" key="8">
    <source>
        <dbReference type="Proteomes" id="UP000190395"/>
    </source>
</evidence>
<keyword evidence="4" id="KW-0574">Periplasm</keyword>
<dbReference type="PRINTS" id="PR00909">
    <property type="entry name" value="SPERMDNBNDNG"/>
</dbReference>
<reference evidence="7 8" key="1">
    <citation type="submission" date="2017-02" db="EMBL/GenBank/DDBJ databases">
        <authorList>
            <person name="Peterson S.W."/>
        </authorList>
    </citation>
    <scope>NUCLEOTIDE SEQUENCE [LARGE SCALE GENOMIC DNA]</scope>
    <source>
        <strain evidence="7 8">ATCC BAA-909</strain>
    </source>
</reference>
<accession>A0A1T4MMC3</accession>
<evidence type="ECO:0000256" key="6">
    <source>
        <dbReference type="SAM" id="SignalP"/>
    </source>
</evidence>
<proteinExistence type="predicted"/>
<dbReference type="STRING" id="225004.SAMN02745152_00917"/>
<keyword evidence="2" id="KW-0813">Transport</keyword>
<dbReference type="GO" id="GO:0019808">
    <property type="term" value="F:polyamine binding"/>
    <property type="evidence" value="ECO:0007669"/>
    <property type="project" value="InterPro"/>
</dbReference>
<feature type="chain" id="PRO_5010540699" evidence="6">
    <location>
        <begin position="17"/>
        <end position="350"/>
    </location>
</feature>
<dbReference type="OrthoDB" id="9769319at2"/>
<dbReference type="GO" id="GO:0042597">
    <property type="term" value="C:periplasmic space"/>
    <property type="evidence" value="ECO:0007669"/>
    <property type="project" value="UniProtKB-SubCell"/>
</dbReference>
<dbReference type="GO" id="GO:0015846">
    <property type="term" value="P:polyamine transport"/>
    <property type="evidence" value="ECO:0007669"/>
    <property type="project" value="InterPro"/>
</dbReference>
<name>A0A1T4MMC3_9SPIR</name>
<dbReference type="InterPro" id="IPR001188">
    <property type="entry name" value="Sperm_putr-bd"/>
</dbReference>
<dbReference type="Proteomes" id="UP000190395">
    <property type="component" value="Unassembled WGS sequence"/>
</dbReference>
<dbReference type="GeneID" id="303367172"/>
<protein>
    <submittedName>
        <fullName evidence="7">Spermidine/putrescine transport system substrate-binding protein</fullName>
    </submittedName>
</protein>
<evidence type="ECO:0000313" key="7">
    <source>
        <dbReference type="EMBL" id="SJZ67924.1"/>
    </source>
</evidence>
<evidence type="ECO:0000256" key="1">
    <source>
        <dbReference type="ARBA" id="ARBA00004418"/>
    </source>
</evidence>
<dbReference type="EMBL" id="FUXC01000004">
    <property type="protein sequence ID" value="SJZ67924.1"/>
    <property type="molecule type" value="Genomic_DNA"/>
</dbReference>
<comment type="subcellular location">
    <subcellularLocation>
        <location evidence="1">Periplasm</location>
    </subcellularLocation>
</comment>
<dbReference type="Gene3D" id="3.40.190.10">
    <property type="entry name" value="Periplasmic binding protein-like II"/>
    <property type="match status" value="2"/>
</dbReference>
<evidence type="ECO:0000256" key="4">
    <source>
        <dbReference type="ARBA" id="ARBA00022764"/>
    </source>
</evidence>
<dbReference type="PANTHER" id="PTHR30222">
    <property type="entry name" value="SPERMIDINE/PUTRESCINE-BINDING PERIPLASMIC PROTEIN"/>
    <property type="match status" value="1"/>
</dbReference>
<organism evidence="7 8">
    <name type="scientific">Treponema berlinense</name>
    <dbReference type="NCBI Taxonomy" id="225004"/>
    <lineage>
        <taxon>Bacteria</taxon>
        <taxon>Pseudomonadati</taxon>
        <taxon>Spirochaetota</taxon>
        <taxon>Spirochaetia</taxon>
        <taxon>Spirochaetales</taxon>
        <taxon>Treponemataceae</taxon>
        <taxon>Treponema</taxon>
    </lineage>
</organism>
<dbReference type="InterPro" id="IPR006059">
    <property type="entry name" value="SBP"/>
</dbReference>
<dbReference type="SUPFAM" id="SSF53850">
    <property type="entry name" value="Periplasmic binding protein-like II"/>
    <property type="match status" value="1"/>
</dbReference>
<dbReference type="PROSITE" id="PS51257">
    <property type="entry name" value="PROKAR_LIPOPROTEIN"/>
    <property type="match status" value="1"/>
</dbReference>